<dbReference type="AlphaFoldDB" id="A0A0D6M9U4"/>
<organism evidence="1 2">
    <name type="scientific">Ancylostoma ceylanicum</name>
    <dbReference type="NCBI Taxonomy" id="53326"/>
    <lineage>
        <taxon>Eukaryota</taxon>
        <taxon>Metazoa</taxon>
        <taxon>Ecdysozoa</taxon>
        <taxon>Nematoda</taxon>
        <taxon>Chromadorea</taxon>
        <taxon>Rhabditida</taxon>
        <taxon>Rhabditina</taxon>
        <taxon>Rhabditomorpha</taxon>
        <taxon>Strongyloidea</taxon>
        <taxon>Ancylostomatidae</taxon>
        <taxon>Ancylostomatinae</taxon>
        <taxon>Ancylostoma</taxon>
    </lineage>
</organism>
<reference evidence="1 2" key="1">
    <citation type="submission" date="2013-05" db="EMBL/GenBank/DDBJ databases">
        <title>Draft genome of the parasitic nematode Anyclostoma ceylanicum.</title>
        <authorList>
            <person name="Mitreva M."/>
        </authorList>
    </citation>
    <scope>NUCLEOTIDE SEQUENCE [LARGE SCALE GENOMIC DNA]</scope>
</reference>
<sequence length="70" mass="8099">MPGLLFCELPEKPRILKNSNVLQNRIIIPDNYWKKSRFAFDKGGVTQARLEILEVVQDEMVAAPKSRETR</sequence>
<dbReference type="EMBL" id="KE124775">
    <property type="protein sequence ID" value="EPB80875.1"/>
    <property type="molecule type" value="Genomic_DNA"/>
</dbReference>
<evidence type="ECO:0000313" key="2">
    <source>
        <dbReference type="Proteomes" id="UP000054495"/>
    </source>
</evidence>
<gene>
    <name evidence="1" type="ORF">ANCCEY_00077</name>
</gene>
<keyword evidence="2" id="KW-1185">Reference proteome</keyword>
<accession>A0A0D6M9U4</accession>
<protein>
    <submittedName>
        <fullName evidence="1">Uncharacterized protein</fullName>
    </submittedName>
</protein>
<proteinExistence type="predicted"/>
<dbReference type="Proteomes" id="UP000054495">
    <property type="component" value="Unassembled WGS sequence"/>
</dbReference>
<name>A0A0D6M9U4_9BILA</name>
<evidence type="ECO:0000313" key="1">
    <source>
        <dbReference type="EMBL" id="EPB80875.1"/>
    </source>
</evidence>